<dbReference type="Pfam" id="PF13411">
    <property type="entry name" value="MerR_1"/>
    <property type="match status" value="1"/>
</dbReference>
<evidence type="ECO:0000259" key="6">
    <source>
        <dbReference type="PROSITE" id="PS50937"/>
    </source>
</evidence>
<protein>
    <recommendedName>
        <fullName evidence="6">HTH merR-type domain-containing protein</fullName>
    </recommendedName>
</protein>
<dbReference type="InterPro" id="IPR047057">
    <property type="entry name" value="MerR_fam"/>
</dbReference>
<evidence type="ECO:0000313" key="7">
    <source>
        <dbReference type="EMBL" id="KUG51939.1"/>
    </source>
</evidence>
<reference evidence="7 8" key="1">
    <citation type="submission" date="2015-12" db="EMBL/GenBank/DDBJ databases">
        <title>Serinicoccus chungangenesis strain CD08_5 genome sequencing and assembly.</title>
        <authorList>
            <person name="Chander A.M."/>
            <person name="Kaur G."/>
            <person name="Nair G.R."/>
            <person name="Dhawan D.K."/>
            <person name="Kochhar R.K."/>
            <person name="Mayilraj S."/>
            <person name="Bhadada S.K."/>
        </authorList>
    </citation>
    <scope>NUCLEOTIDE SEQUENCE [LARGE SCALE GENOMIC DNA]</scope>
    <source>
        <strain evidence="7 8">CD08_5</strain>
    </source>
</reference>
<dbReference type="STRING" id="767452.AVL62_08380"/>
<feature type="coiled-coil region" evidence="5">
    <location>
        <begin position="70"/>
        <end position="97"/>
    </location>
</feature>
<dbReference type="Gene3D" id="3.20.80.10">
    <property type="entry name" value="Regulatory factor, effector binding domain"/>
    <property type="match status" value="1"/>
</dbReference>
<dbReference type="InterPro" id="IPR009061">
    <property type="entry name" value="DNA-bd_dom_put_sf"/>
</dbReference>
<evidence type="ECO:0000313" key="8">
    <source>
        <dbReference type="Proteomes" id="UP000054837"/>
    </source>
</evidence>
<dbReference type="EMBL" id="LQBL01000031">
    <property type="protein sequence ID" value="KUG51939.1"/>
    <property type="molecule type" value="Genomic_DNA"/>
</dbReference>
<dbReference type="PROSITE" id="PS50937">
    <property type="entry name" value="HTH_MERR_2"/>
    <property type="match status" value="1"/>
</dbReference>
<keyword evidence="1" id="KW-0678">Repressor</keyword>
<dbReference type="InterPro" id="IPR011256">
    <property type="entry name" value="Reg_factor_effector_dom_sf"/>
</dbReference>
<keyword evidence="2" id="KW-0805">Transcription regulation</keyword>
<keyword evidence="4" id="KW-0804">Transcription</keyword>
<dbReference type="SUPFAM" id="SSF55136">
    <property type="entry name" value="Probable bacterial effector-binding domain"/>
    <property type="match status" value="1"/>
</dbReference>
<dbReference type="PANTHER" id="PTHR30204">
    <property type="entry name" value="REDOX-CYCLING DRUG-SENSING TRANSCRIPTIONAL ACTIVATOR SOXR"/>
    <property type="match status" value="1"/>
</dbReference>
<comment type="caution">
    <text evidence="7">The sequence shown here is derived from an EMBL/GenBank/DDBJ whole genome shotgun (WGS) entry which is preliminary data.</text>
</comment>
<dbReference type="GO" id="GO:0003677">
    <property type="term" value="F:DNA binding"/>
    <property type="evidence" value="ECO:0007669"/>
    <property type="project" value="UniProtKB-KW"/>
</dbReference>
<keyword evidence="5" id="KW-0175">Coiled coil</keyword>
<evidence type="ECO:0000256" key="4">
    <source>
        <dbReference type="ARBA" id="ARBA00023163"/>
    </source>
</evidence>
<sequence length="249" mass="26742">MLRHYDRLGLLRPQRVDGFTGYRSYAAAQLARANQLVGLKELGFTLEQVGVLLDGELSEAEVVALMRARRDELRGQMAADEHRLAAVEARLRSIEKENPMSDYVETSLPGLSLVQLSVHIEEMAQIEEEISGMFQQVNAAVGALPRSGPGVATYTLDGDGMIAAAAEQIGDAPTPEGLEAATVPPAPRALTVRYTGRDLSGIQQAWQGLVAEIEARGLTPTGTCREVYDVTPFDGAGAGWSVDLQQPVA</sequence>
<dbReference type="Gene3D" id="1.10.1660.10">
    <property type="match status" value="1"/>
</dbReference>
<organism evidence="7 8">
    <name type="scientific">Serinicoccus chungangensis</name>
    <dbReference type="NCBI Taxonomy" id="767452"/>
    <lineage>
        <taxon>Bacteria</taxon>
        <taxon>Bacillati</taxon>
        <taxon>Actinomycetota</taxon>
        <taxon>Actinomycetes</taxon>
        <taxon>Micrococcales</taxon>
        <taxon>Ornithinimicrobiaceae</taxon>
        <taxon>Serinicoccus</taxon>
    </lineage>
</organism>
<evidence type="ECO:0000256" key="2">
    <source>
        <dbReference type="ARBA" id="ARBA00023015"/>
    </source>
</evidence>
<dbReference type="SMART" id="SM00422">
    <property type="entry name" value="HTH_MERR"/>
    <property type="match status" value="1"/>
</dbReference>
<gene>
    <name evidence="7" type="ORF">AVL62_08380</name>
</gene>
<dbReference type="Proteomes" id="UP000054837">
    <property type="component" value="Unassembled WGS sequence"/>
</dbReference>
<dbReference type="PANTHER" id="PTHR30204:SF69">
    <property type="entry name" value="MERR-FAMILY TRANSCRIPTIONAL REGULATOR"/>
    <property type="match status" value="1"/>
</dbReference>
<dbReference type="InterPro" id="IPR000551">
    <property type="entry name" value="MerR-type_HTH_dom"/>
</dbReference>
<keyword evidence="8" id="KW-1185">Reference proteome</keyword>
<keyword evidence="3" id="KW-0238">DNA-binding</keyword>
<dbReference type="SUPFAM" id="SSF46955">
    <property type="entry name" value="Putative DNA-binding domain"/>
    <property type="match status" value="1"/>
</dbReference>
<proteinExistence type="predicted"/>
<evidence type="ECO:0000256" key="5">
    <source>
        <dbReference type="SAM" id="Coils"/>
    </source>
</evidence>
<dbReference type="AlphaFoldDB" id="A0A0W8I2F5"/>
<feature type="domain" description="HTH merR-type" evidence="6">
    <location>
        <begin position="1"/>
        <end position="55"/>
    </location>
</feature>
<accession>A0A0W8I2F5</accession>
<dbReference type="InterPro" id="IPR010499">
    <property type="entry name" value="AraC_E-bd"/>
</dbReference>
<dbReference type="GO" id="GO:0003700">
    <property type="term" value="F:DNA-binding transcription factor activity"/>
    <property type="evidence" value="ECO:0007669"/>
    <property type="project" value="InterPro"/>
</dbReference>
<dbReference type="SMART" id="SM00871">
    <property type="entry name" value="AraC_E_bind"/>
    <property type="match status" value="1"/>
</dbReference>
<name>A0A0W8I2F5_9MICO</name>
<evidence type="ECO:0000256" key="1">
    <source>
        <dbReference type="ARBA" id="ARBA00022491"/>
    </source>
</evidence>
<evidence type="ECO:0000256" key="3">
    <source>
        <dbReference type="ARBA" id="ARBA00023125"/>
    </source>
</evidence>